<evidence type="ECO:0000256" key="1">
    <source>
        <dbReference type="SAM" id="MobiDB-lite"/>
    </source>
</evidence>
<comment type="caution">
    <text evidence="2">The sequence shown here is derived from an EMBL/GenBank/DDBJ whole genome shotgun (WGS) entry which is preliminary data.</text>
</comment>
<evidence type="ECO:0008006" key="4">
    <source>
        <dbReference type="Google" id="ProtNLM"/>
    </source>
</evidence>
<protein>
    <recommendedName>
        <fullName evidence="4">WXG100 family type VII secretion target</fullName>
    </recommendedName>
</protein>
<sequence length="146" mass="15248">MTGAEDQAAALRRLVARLDDTAALLAGLRHALSGTWDDAAGREWLGRLDLVRREAHRLADDAAGAAAGWEERHARDASSAVRVRHGTGDLTGPGAGGTAAPEDRNSPGSSSWPGLRLPGTHGARTTDRRGMVAPLLSQDPDAVPPH</sequence>
<accession>A0ABV1K7Z5</accession>
<proteinExistence type="predicted"/>
<evidence type="ECO:0000313" key="2">
    <source>
        <dbReference type="EMBL" id="MEQ3550601.1"/>
    </source>
</evidence>
<feature type="region of interest" description="Disordered" evidence="1">
    <location>
        <begin position="60"/>
        <end position="146"/>
    </location>
</feature>
<dbReference type="RefSeq" id="WP_349297667.1">
    <property type="nucleotide sequence ID" value="NZ_JBEDNQ010000003.1"/>
</dbReference>
<reference evidence="2 3" key="1">
    <citation type="submission" date="2024-03" db="EMBL/GenBank/DDBJ databases">
        <title>Draft genome sequence of Pseudonocardia nematodicida JCM 31783.</title>
        <authorList>
            <person name="Butdee W."/>
            <person name="Duangmal K."/>
        </authorList>
    </citation>
    <scope>NUCLEOTIDE SEQUENCE [LARGE SCALE GENOMIC DNA]</scope>
    <source>
        <strain evidence="2 3">JCM 31783</strain>
    </source>
</reference>
<evidence type="ECO:0000313" key="3">
    <source>
        <dbReference type="Proteomes" id="UP001494902"/>
    </source>
</evidence>
<organism evidence="2 3">
    <name type="scientific">Pseudonocardia nematodicida</name>
    <dbReference type="NCBI Taxonomy" id="1206997"/>
    <lineage>
        <taxon>Bacteria</taxon>
        <taxon>Bacillati</taxon>
        <taxon>Actinomycetota</taxon>
        <taxon>Actinomycetes</taxon>
        <taxon>Pseudonocardiales</taxon>
        <taxon>Pseudonocardiaceae</taxon>
        <taxon>Pseudonocardia</taxon>
    </lineage>
</organism>
<keyword evidence="3" id="KW-1185">Reference proteome</keyword>
<gene>
    <name evidence="2" type="ORF">WIS52_08985</name>
</gene>
<dbReference type="Proteomes" id="UP001494902">
    <property type="component" value="Unassembled WGS sequence"/>
</dbReference>
<dbReference type="EMBL" id="JBEDNQ010000003">
    <property type="protein sequence ID" value="MEQ3550601.1"/>
    <property type="molecule type" value="Genomic_DNA"/>
</dbReference>
<name>A0ABV1K7Z5_9PSEU</name>